<keyword evidence="1" id="KW-0813">Transport</keyword>
<evidence type="ECO:0000256" key="4">
    <source>
        <dbReference type="ARBA" id="ARBA00022840"/>
    </source>
</evidence>
<gene>
    <name evidence="6" type="ORF">METZ01_LOCUS68266</name>
</gene>
<dbReference type="InterPro" id="IPR003439">
    <property type="entry name" value="ABC_transporter-like_ATP-bd"/>
</dbReference>
<dbReference type="PROSITE" id="PS50893">
    <property type="entry name" value="ABC_TRANSPORTER_2"/>
    <property type="match status" value="2"/>
</dbReference>
<dbReference type="PANTHER" id="PTHR43790">
    <property type="entry name" value="CARBOHYDRATE TRANSPORT ATP-BINDING PROTEIN MG119-RELATED"/>
    <property type="match status" value="1"/>
</dbReference>
<dbReference type="PANTHER" id="PTHR43790:SF9">
    <property type="entry name" value="GALACTOFURANOSE TRANSPORTER ATP-BINDING PROTEIN YTFR"/>
    <property type="match status" value="1"/>
</dbReference>
<dbReference type="EMBL" id="UINC01004584">
    <property type="protein sequence ID" value="SVA15412.1"/>
    <property type="molecule type" value="Genomic_DNA"/>
</dbReference>
<dbReference type="InterPro" id="IPR003593">
    <property type="entry name" value="AAA+_ATPase"/>
</dbReference>
<feature type="non-terminal residue" evidence="6">
    <location>
        <position position="1"/>
    </location>
</feature>
<organism evidence="6">
    <name type="scientific">marine metagenome</name>
    <dbReference type="NCBI Taxonomy" id="408172"/>
    <lineage>
        <taxon>unclassified sequences</taxon>
        <taxon>metagenomes</taxon>
        <taxon>ecological metagenomes</taxon>
    </lineage>
</organism>
<dbReference type="CDD" id="cd03215">
    <property type="entry name" value="ABC_Carb_Monos_II"/>
    <property type="match status" value="1"/>
</dbReference>
<protein>
    <recommendedName>
        <fullName evidence="5">ABC transporter domain-containing protein</fullName>
    </recommendedName>
</protein>
<dbReference type="InterPro" id="IPR017871">
    <property type="entry name" value="ABC_transporter-like_CS"/>
</dbReference>
<dbReference type="InterPro" id="IPR050107">
    <property type="entry name" value="ABC_carbohydrate_import_ATPase"/>
</dbReference>
<dbReference type="AlphaFoldDB" id="A0A381TH11"/>
<dbReference type="SMART" id="SM00382">
    <property type="entry name" value="AAA"/>
    <property type="match status" value="2"/>
</dbReference>
<dbReference type="InterPro" id="IPR027417">
    <property type="entry name" value="P-loop_NTPase"/>
</dbReference>
<dbReference type="Gene3D" id="3.40.50.300">
    <property type="entry name" value="P-loop containing nucleotide triphosphate hydrolases"/>
    <property type="match status" value="2"/>
</dbReference>
<dbReference type="GO" id="GO:0005524">
    <property type="term" value="F:ATP binding"/>
    <property type="evidence" value="ECO:0007669"/>
    <property type="project" value="UniProtKB-KW"/>
</dbReference>
<accession>A0A381TH11</accession>
<evidence type="ECO:0000256" key="1">
    <source>
        <dbReference type="ARBA" id="ARBA00022448"/>
    </source>
</evidence>
<dbReference type="CDD" id="cd03216">
    <property type="entry name" value="ABC_Carb_Monos_I"/>
    <property type="match status" value="1"/>
</dbReference>
<evidence type="ECO:0000259" key="5">
    <source>
        <dbReference type="PROSITE" id="PS50893"/>
    </source>
</evidence>
<dbReference type="PROSITE" id="PS00211">
    <property type="entry name" value="ABC_TRANSPORTER_1"/>
    <property type="match status" value="1"/>
</dbReference>
<reference evidence="6" key="1">
    <citation type="submission" date="2018-05" db="EMBL/GenBank/DDBJ databases">
        <authorList>
            <person name="Lanie J.A."/>
            <person name="Ng W.-L."/>
            <person name="Kazmierczak K.M."/>
            <person name="Andrzejewski T.M."/>
            <person name="Davidsen T.M."/>
            <person name="Wayne K.J."/>
            <person name="Tettelin H."/>
            <person name="Glass J.I."/>
            <person name="Rusch D."/>
            <person name="Podicherti R."/>
            <person name="Tsui H.-C.T."/>
            <person name="Winkler M.E."/>
        </authorList>
    </citation>
    <scope>NUCLEOTIDE SEQUENCE</scope>
</reference>
<dbReference type="GO" id="GO:0016887">
    <property type="term" value="F:ATP hydrolysis activity"/>
    <property type="evidence" value="ECO:0007669"/>
    <property type="project" value="InterPro"/>
</dbReference>
<sequence length="504" mass="55063">VEKSNNNIKAFISFDKVSKSFGATNALIDCSVDFEAGKIHALVGENGAGKSTLGNLILGVHKHDSGVIKIDGNEVSFSSPKESVNQGLVGISQELSLLPDRTVVDNIAIGRETTFGPFVSSKQTLEKVLSVMKKYDLYIEPNRIVGMLSVADQQKVEILRALNTNARLIVFDEPTARLASHQAEQLHNLVRSLAESGTTIIYISHFLEEVLKISDTISLLRNGLKVRTEPTSKETKNSLIEGMTGKDAGSLFPKKPKINPNSDTLLKVKNLTRKNEFEDISFEIKKGEILGIAGLVGSGRSELAHAIYGNSLPDSGSVEFCGKEFIVKDTAKSIDSGMAMVPESRREQGLILERSLLENTSLPYLKKFSSWIYGLNKRQEYDEVDDSCITTMVKHSGLEKEVQFLSGGNQQKVLFARAAMGKPKLLIADEPTRGVDIGAKQIIYELISQLSKVGEAVLLISSEVEEIIGVAHRTLVMSRGQIVAELKGSQITKNAIMEAAFKQD</sequence>
<keyword evidence="3" id="KW-0547">Nucleotide-binding</keyword>
<evidence type="ECO:0000256" key="2">
    <source>
        <dbReference type="ARBA" id="ARBA00022737"/>
    </source>
</evidence>
<name>A0A381TH11_9ZZZZ</name>
<evidence type="ECO:0000256" key="3">
    <source>
        <dbReference type="ARBA" id="ARBA00022741"/>
    </source>
</evidence>
<proteinExistence type="predicted"/>
<dbReference type="Pfam" id="PF00005">
    <property type="entry name" value="ABC_tran"/>
    <property type="match status" value="2"/>
</dbReference>
<evidence type="ECO:0000313" key="6">
    <source>
        <dbReference type="EMBL" id="SVA15412.1"/>
    </source>
</evidence>
<keyword evidence="2" id="KW-0677">Repeat</keyword>
<dbReference type="SUPFAM" id="SSF52540">
    <property type="entry name" value="P-loop containing nucleoside triphosphate hydrolases"/>
    <property type="match status" value="2"/>
</dbReference>
<feature type="domain" description="ABC transporter" evidence="5">
    <location>
        <begin position="12"/>
        <end position="247"/>
    </location>
</feature>
<keyword evidence="4" id="KW-0067">ATP-binding</keyword>
<feature type="domain" description="ABC transporter" evidence="5">
    <location>
        <begin position="260"/>
        <end position="504"/>
    </location>
</feature>